<reference evidence="2 3" key="1">
    <citation type="journal article" date="2019" name="Commun. Biol.">
        <title>The bagworm genome reveals a unique fibroin gene that provides high tensile strength.</title>
        <authorList>
            <person name="Kono N."/>
            <person name="Nakamura H."/>
            <person name="Ohtoshi R."/>
            <person name="Tomita M."/>
            <person name="Numata K."/>
            <person name="Arakawa K."/>
        </authorList>
    </citation>
    <scope>NUCLEOTIDE SEQUENCE [LARGE SCALE GENOMIC DNA]</scope>
</reference>
<evidence type="ECO:0000313" key="3">
    <source>
        <dbReference type="Proteomes" id="UP000299102"/>
    </source>
</evidence>
<keyword evidence="3" id="KW-1185">Reference proteome</keyword>
<name>A0A4C1WK73_EUMVA</name>
<proteinExistence type="predicted"/>
<dbReference type="Proteomes" id="UP000299102">
    <property type="component" value="Unassembled WGS sequence"/>
</dbReference>
<keyword evidence="1" id="KW-0472">Membrane</keyword>
<comment type="caution">
    <text evidence="2">The sequence shown here is derived from an EMBL/GenBank/DDBJ whole genome shotgun (WGS) entry which is preliminary data.</text>
</comment>
<organism evidence="2 3">
    <name type="scientific">Eumeta variegata</name>
    <name type="common">Bagworm moth</name>
    <name type="synonym">Eumeta japonica</name>
    <dbReference type="NCBI Taxonomy" id="151549"/>
    <lineage>
        <taxon>Eukaryota</taxon>
        <taxon>Metazoa</taxon>
        <taxon>Ecdysozoa</taxon>
        <taxon>Arthropoda</taxon>
        <taxon>Hexapoda</taxon>
        <taxon>Insecta</taxon>
        <taxon>Pterygota</taxon>
        <taxon>Neoptera</taxon>
        <taxon>Endopterygota</taxon>
        <taxon>Lepidoptera</taxon>
        <taxon>Glossata</taxon>
        <taxon>Ditrysia</taxon>
        <taxon>Tineoidea</taxon>
        <taxon>Psychidae</taxon>
        <taxon>Oiketicinae</taxon>
        <taxon>Eumeta</taxon>
    </lineage>
</organism>
<dbReference type="AlphaFoldDB" id="A0A4C1WK73"/>
<protein>
    <submittedName>
        <fullName evidence="2">Uncharacterized protein</fullName>
    </submittedName>
</protein>
<evidence type="ECO:0000313" key="2">
    <source>
        <dbReference type="EMBL" id="GBP51250.1"/>
    </source>
</evidence>
<gene>
    <name evidence="2" type="ORF">EVAR_48343_1</name>
</gene>
<feature type="transmembrane region" description="Helical" evidence="1">
    <location>
        <begin position="48"/>
        <end position="73"/>
    </location>
</feature>
<keyword evidence="1" id="KW-1133">Transmembrane helix</keyword>
<accession>A0A4C1WK73</accession>
<evidence type="ECO:0000256" key="1">
    <source>
        <dbReference type="SAM" id="Phobius"/>
    </source>
</evidence>
<dbReference type="EMBL" id="BGZK01000578">
    <property type="protein sequence ID" value="GBP51250.1"/>
    <property type="molecule type" value="Genomic_DNA"/>
</dbReference>
<sequence length="76" mass="8503">MLSVETIAAFNGNTERNPLPTRTQGSLRRPCQMQPLFARRPQILERRYSLGTLSFGFGIAMVNLAFATCNHAVYSL</sequence>
<keyword evidence="1" id="KW-0812">Transmembrane</keyword>